<evidence type="ECO:0000313" key="1">
    <source>
        <dbReference type="EMBL" id="CAF1074758.1"/>
    </source>
</evidence>
<organism evidence="1 2">
    <name type="scientific">Brachionus calyciflorus</name>
    <dbReference type="NCBI Taxonomy" id="104777"/>
    <lineage>
        <taxon>Eukaryota</taxon>
        <taxon>Metazoa</taxon>
        <taxon>Spiralia</taxon>
        <taxon>Gnathifera</taxon>
        <taxon>Rotifera</taxon>
        <taxon>Eurotatoria</taxon>
        <taxon>Monogononta</taxon>
        <taxon>Pseudotrocha</taxon>
        <taxon>Ploima</taxon>
        <taxon>Brachionidae</taxon>
        <taxon>Brachionus</taxon>
    </lineage>
</organism>
<evidence type="ECO:0000313" key="2">
    <source>
        <dbReference type="Proteomes" id="UP000663879"/>
    </source>
</evidence>
<dbReference type="AlphaFoldDB" id="A0A814M5C0"/>
<comment type="caution">
    <text evidence="1">The sequence shown here is derived from an EMBL/GenBank/DDBJ whole genome shotgun (WGS) entry which is preliminary data.</text>
</comment>
<name>A0A814M5C0_9BILA</name>
<keyword evidence="2" id="KW-1185">Reference proteome</keyword>
<dbReference type="Proteomes" id="UP000663879">
    <property type="component" value="Unassembled WGS sequence"/>
</dbReference>
<protein>
    <submittedName>
        <fullName evidence="1">Uncharacterized protein</fullName>
    </submittedName>
</protein>
<dbReference type="EMBL" id="CAJNOC010006300">
    <property type="protein sequence ID" value="CAF1074758.1"/>
    <property type="molecule type" value="Genomic_DNA"/>
</dbReference>
<gene>
    <name evidence="1" type="ORF">OXX778_LOCUS19906</name>
</gene>
<sequence>MNRKTLETNFIKQCCPISPILNQENFNIASTSNFISTTTNTSTMSNLSPLCLFDRSPKRKPLNIIEGFVHQSKSPCNNSTSYNLFSFNQAFISNSPAQNSILFSPTFNAVNSNISPDPSSTPSTPMSSMDTSQNIHRFQIQSNSDFFELPLLNGKCNCGSAEHRTTRNKKCISYNNKNKSPTTTSLQLL</sequence>
<proteinExistence type="predicted"/>
<reference evidence="1" key="1">
    <citation type="submission" date="2021-02" db="EMBL/GenBank/DDBJ databases">
        <authorList>
            <person name="Nowell W R."/>
        </authorList>
    </citation>
    <scope>NUCLEOTIDE SEQUENCE</scope>
    <source>
        <strain evidence="1">Ploen Becks lab</strain>
    </source>
</reference>
<accession>A0A814M5C0</accession>